<dbReference type="EMBL" id="ACJN02000005">
    <property type="protein sequence ID" value="EFI32775.1"/>
    <property type="molecule type" value="Genomic_DNA"/>
</dbReference>
<dbReference type="RefSeq" id="WP_008871865.1">
    <property type="nucleotide sequence ID" value="NZ_ACJN02000005.1"/>
</dbReference>
<evidence type="ECO:0000313" key="2">
    <source>
        <dbReference type="Proteomes" id="UP000005496"/>
    </source>
</evidence>
<keyword evidence="2" id="KW-1185">Reference proteome</keyword>
<sequence length="67" mass="7902">MSKILRTEDIAEMLRTTTAAVRCHISRQKWDVVPKPFKLGRKWAWLSEDVNNWLNDQKNQGGKNYEV</sequence>
<dbReference type="AlphaFoldDB" id="D6SV19"/>
<dbReference type="eggNOG" id="ENOG5031KAE">
    <property type="taxonomic scope" value="Bacteria"/>
</dbReference>
<evidence type="ECO:0000313" key="1">
    <source>
        <dbReference type="EMBL" id="EFI32775.1"/>
    </source>
</evidence>
<comment type="caution">
    <text evidence="1">The sequence shown here is derived from an EMBL/GenBank/DDBJ whole genome shotgun (WGS) entry which is preliminary data.</text>
</comment>
<protein>
    <recommendedName>
        <fullName evidence="3">Helix-turn-helix domain-containing protein</fullName>
    </recommendedName>
</protein>
<dbReference type="OrthoDB" id="5458949at2"/>
<proteinExistence type="predicted"/>
<gene>
    <name evidence="1" type="ORF">Dthio_PD0068</name>
</gene>
<name>D6SV19_9BACT</name>
<evidence type="ECO:0008006" key="3">
    <source>
        <dbReference type="Google" id="ProtNLM"/>
    </source>
</evidence>
<accession>D6SV19</accession>
<organism evidence="1 2">
    <name type="scientific">Desulfonatronospira thiodismutans ASO3-1</name>
    <dbReference type="NCBI Taxonomy" id="555779"/>
    <lineage>
        <taxon>Bacteria</taxon>
        <taxon>Pseudomonadati</taxon>
        <taxon>Thermodesulfobacteriota</taxon>
        <taxon>Desulfovibrionia</taxon>
        <taxon>Desulfovibrionales</taxon>
        <taxon>Desulfonatronovibrionaceae</taxon>
        <taxon>Desulfonatronospira</taxon>
    </lineage>
</organism>
<reference evidence="1" key="1">
    <citation type="submission" date="2010-05" db="EMBL/GenBank/DDBJ databases">
        <title>The draft genome of Desulfonatronospira thiodismutans ASO3-1.</title>
        <authorList>
            <consortium name="US DOE Joint Genome Institute (JGI-PGF)"/>
            <person name="Lucas S."/>
            <person name="Copeland A."/>
            <person name="Lapidus A."/>
            <person name="Cheng J.-F."/>
            <person name="Bruce D."/>
            <person name="Goodwin L."/>
            <person name="Pitluck S."/>
            <person name="Chertkov O."/>
            <person name="Brettin T."/>
            <person name="Detter J.C."/>
            <person name="Han C."/>
            <person name="Land M.L."/>
            <person name="Hauser L."/>
            <person name="Kyrpides N."/>
            <person name="Mikhailova N."/>
            <person name="Muyzer G."/>
            <person name="Woyke T."/>
        </authorList>
    </citation>
    <scope>NUCLEOTIDE SEQUENCE [LARGE SCALE GENOMIC DNA]</scope>
    <source>
        <strain evidence="1">ASO3-1</strain>
    </source>
</reference>
<dbReference type="Gene3D" id="1.10.238.160">
    <property type="match status" value="1"/>
</dbReference>
<dbReference type="Proteomes" id="UP000005496">
    <property type="component" value="Unassembled WGS sequence"/>
</dbReference>